<dbReference type="RefSeq" id="WP_127055856.1">
    <property type="nucleotide sequence ID" value="NZ_RSCM01000015.1"/>
</dbReference>
<dbReference type="EMBL" id="RSCM01000015">
    <property type="protein sequence ID" value="RUS94140.1"/>
    <property type="molecule type" value="Genomic_DNA"/>
</dbReference>
<reference evidence="1 2" key="1">
    <citation type="journal article" date="2019" name="Genome Biol. Evol.">
        <title>Day and night: Metabolic profiles and evolutionary relationships of six axenic non-marine cyanobacteria.</title>
        <authorList>
            <person name="Will S.E."/>
            <person name="Henke P."/>
            <person name="Boedeker C."/>
            <person name="Huang S."/>
            <person name="Brinkmann H."/>
            <person name="Rohde M."/>
            <person name="Jarek M."/>
            <person name="Friedl T."/>
            <person name="Seufert S."/>
            <person name="Schumacher M."/>
            <person name="Overmann J."/>
            <person name="Neumann-Schaal M."/>
            <person name="Petersen J."/>
        </authorList>
    </citation>
    <scope>NUCLEOTIDE SEQUENCE [LARGE SCALE GENOMIC DNA]</scope>
    <source>
        <strain evidence="1 2">SAG 1403-4b</strain>
    </source>
</reference>
<gene>
    <name evidence="1" type="ORF">DSM107003_40270</name>
</gene>
<name>A0A3S1C2M1_ANAVA</name>
<evidence type="ECO:0000313" key="1">
    <source>
        <dbReference type="EMBL" id="RUS94140.1"/>
    </source>
</evidence>
<comment type="caution">
    <text evidence="1">The sequence shown here is derived from an EMBL/GenBank/DDBJ whole genome shotgun (WGS) entry which is preliminary data.</text>
</comment>
<dbReference type="AlphaFoldDB" id="A0A3S1C2M1"/>
<keyword evidence="2" id="KW-1185">Reference proteome</keyword>
<organism evidence="1 2">
    <name type="scientific">Trichormus variabilis SAG 1403-4b</name>
    <dbReference type="NCBI Taxonomy" id="447716"/>
    <lineage>
        <taxon>Bacteria</taxon>
        <taxon>Bacillati</taxon>
        <taxon>Cyanobacteriota</taxon>
        <taxon>Cyanophyceae</taxon>
        <taxon>Nostocales</taxon>
        <taxon>Nostocaceae</taxon>
        <taxon>Trichormus</taxon>
    </lineage>
</organism>
<proteinExistence type="predicted"/>
<dbReference type="OrthoDB" id="495568at2"/>
<protein>
    <submittedName>
        <fullName evidence="1">Uncharacterized protein</fullName>
    </submittedName>
</protein>
<sequence>MSNLLFTNLPVEQQEIIVGGADSDSGMNSATGNPNIIPDVVNSSLSNVFDVNNFLGSMNGLLTSFIPNSVPLG</sequence>
<evidence type="ECO:0000313" key="2">
    <source>
        <dbReference type="Proteomes" id="UP000276103"/>
    </source>
</evidence>
<accession>A0A3S1C2M1</accession>
<dbReference type="Proteomes" id="UP000276103">
    <property type="component" value="Unassembled WGS sequence"/>
</dbReference>